<sequence length="120" mass="13504">MALTVPDPFVWDTSFQTFYDTIDDHHKAIFNGIVDCTKENTAANKKKLVDVVKNHFAHEDSEFIVHKYPEGASHTAAHNAFTAKLEAASVPLDDATVKFAKEWLVNHIKTIDFKYKGKLG</sequence>
<accession>A0A1S6QCD3</accession>
<evidence type="ECO:0000259" key="5">
    <source>
        <dbReference type="Pfam" id="PF01814"/>
    </source>
</evidence>
<dbReference type="NCBIfam" id="TIGR02481">
    <property type="entry name" value="hemeryth_dom"/>
    <property type="match status" value="1"/>
</dbReference>
<dbReference type="SUPFAM" id="SSF47188">
    <property type="entry name" value="Hemerythrin-like"/>
    <property type="match status" value="1"/>
</dbReference>
<dbReference type="InterPro" id="IPR012827">
    <property type="entry name" value="Hemerythrin_metal-bd"/>
</dbReference>
<proteinExistence type="evidence at transcript level"/>
<reference evidence="6" key="1">
    <citation type="submission" date="2016-10" db="EMBL/GenBank/DDBJ databases">
        <title>Discovery and evolution of novel hemerythrin genes in annelid worms.</title>
        <authorList>
            <person name="Costa-Paiva E.M."/>
            <person name="Whelan N.V."/>
            <person name="Waits D.S."/>
            <person name="Santos S."/>
            <person name="Schrago C.G."/>
            <person name="Halanych K.M."/>
        </authorList>
    </citation>
    <scope>NUCLEOTIDE SEQUENCE</scope>
</reference>
<keyword evidence="2 4" id="KW-0479">Metal-binding</keyword>
<dbReference type="AlphaFoldDB" id="A0A1S6QCD3"/>
<evidence type="ECO:0000313" key="6">
    <source>
        <dbReference type="EMBL" id="AQV13575.1"/>
    </source>
</evidence>
<feature type="binding site" evidence="4">
    <location>
        <position position="59"/>
    </location>
    <ligand>
        <name>Fe cation</name>
        <dbReference type="ChEBI" id="CHEBI:24875"/>
        <label>2</label>
    </ligand>
</feature>
<protein>
    <submittedName>
        <fullName evidence="6">Hemerythrin</fullName>
    </submittedName>
</protein>
<organism evidence="6">
    <name type="scientific">Ancistrosyllis groenlandica</name>
    <dbReference type="NCBI Taxonomy" id="397539"/>
    <lineage>
        <taxon>Eukaryota</taxon>
        <taxon>Metazoa</taxon>
        <taxon>Spiralia</taxon>
        <taxon>Lophotrochozoa</taxon>
        <taxon>Annelida</taxon>
        <taxon>Polychaeta</taxon>
        <taxon>Errantia</taxon>
        <taxon>Phyllodocida</taxon>
        <taxon>Pilargidae</taxon>
        <taxon>Ancistrosyllis</taxon>
    </lineage>
</organism>
<dbReference type="PRINTS" id="PR00186">
    <property type="entry name" value="HEMERYTHRIN"/>
</dbReference>
<dbReference type="PANTHER" id="PTHR37164:SF1">
    <property type="entry name" value="BACTERIOHEMERYTHRIN"/>
    <property type="match status" value="1"/>
</dbReference>
<dbReference type="GO" id="GO:0005506">
    <property type="term" value="F:iron ion binding"/>
    <property type="evidence" value="ECO:0007669"/>
    <property type="project" value="InterPro"/>
</dbReference>
<dbReference type="Pfam" id="PF01814">
    <property type="entry name" value="Hemerythrin"/>
    <property type="match status" value="1"/>
</dbReference>
<evidence type="ECO:0000256" key="3">
    <source>
        <dbReference type="ARBA" id="ARBA00023004"/>
    </source>
</evidence>
<dbReference type="InterPro" id="IPR012312">
    <property type="entry name" value="Hemerythrin-like"/>
</dbReference>
<dbReference type="InterPro" id="IPR002063">
    <property type="entry name" value="Haemerythrin"/>
</dbReference>
<feature type="domain" description="Hemerythrin-like" evidence="5">
    <location>
        <begin position="18"/>
        <end position="118"/>
    </location>
</feature>
<keyword evidence="3 4" id="KW-0408">Iron</keyword>
<evidence type="ECO:0000256" key="1">
    <source>
        <dbReference type="ARBA" id="ARBA00010587"/>
    </source>
</evidence>
<feature type="binding site" evidence="4">
    <location>
        <position position="59"/>
    </location>
    <ligand>
        <name>Fe cation</name>
        <dbReference type="ChEBI" id="CHEBI:24875"/>
        <label>1</label>
    </ligand>
</feature>
<feature type="binding site" evidence="4">
    <location>
        <position position="112"/>
    </location>
    <ligand>
        <name>Fe cation</name>
        <dbReference type="ChEBI" id="CHEBI:24875"/>
        <label>2</label>
    </ligand>
</feature>
<dbReference type="NCBIfam" id="TIGR00058">
    <property type="entry name" value="Hemerythrin"/>
    <property type="match status" value="1"/>
</dbReference>
<evidence type="ECO:0000256" key="4">
    <source>
        <dbReference type="PIRSR" id="PIRSR002033-1"/>
    </source>
</evidence>
<feature type="binding site" evidence="4">
    <location>
        <position position="112"/>
    </location>
    <ligand>
        <name>Fe cation</name>
        <dbReference type="ChEBI" id="CHEBI:24875"/>
        <label>1</label>
    </ligand>
</feature>
<dbReference type="EMBL" id="KY007277">
    <property type="protein sequence ID" value="AQV13575.1"/>
    <property type="molecule type" value="mRNA"/>
</dbReference>
<dbReference type="Gene3D" id="1.20.120.50">
    <property type="entry name" value="Hemerythrin-like"/>
    <property type="match status" value="1"/>
</dbReference>
<feature type="binding site" evidence="4">
    <location>
        <position position="78"/>
    </location>
    <ligand>
        <name>Fe cation</name>
        <dbReference type="ChEBI" id="CHEBI:24875"/>
        <label>2</label>
    </ligand>
</feature>
<dbReference type="InterPro" id="IPR035938">
    <property type="entry name" value="Hemerythrin-like_sf"/>
</dbReference>
<feature type="binding site" evidence="4">
    <location>
        <position position="107"/>
    </location>
    <ligand>
        <name>Fe cation</name>
        <dbReference type="ChEBI" id="CHEBI:24875"/>
        <label>2</label>
    </ligand>
</feature>
<feature type="binding site" evidence="4">
    <location>
        <position position="74"/>
    </location>
    <ligand>
        <name>Fe cation</name>
        <dbReference type="ChEBI" id="CHEBI:24875"/>
        <label>2</label>
    </ligand>
</feature>
<feature type="binding site" evidence="4">
    <location>
        <position position="55"/>
    </location>
    <ligand>
        <name>Fe cation</name>
        <dbReference type="ChEBI" id="CHEBI:24875"/>
        <label>1</label>
    </ligand>
</feature>
<feature type="binding site" evidence="4">
    <location>
        <position position="26"/>
    </location>
    <ligand>
        <name>Fe cation</name>
        <dbReference type="ChEBI" id="CHEBI:24875"/>
        <label>1</label>
    </ligand>
</feature>
<dbReference type="CDD" id="cd12107">
    <property type="entry name" value="Hemerythrin"/>
    <property type="match status" value="1"/>
</dbReference>
<evidence type="ECO:0000256" key="2">
    <source>
        <dbReference type="ARBA" id="ARBA00022723"/>
    </source>
</evidence>
<dbReference type="PIRSF" id="PIRSF002033">
    <property type="entry name" value="Hemerythrin"/>
    <property type="match status" value="1"/>
</dbReference>
<name>A0A1S6QCD3_9ANNE</name>
<dbReference type="InterPro" id="IPR050669">
    <property type="entry name" value="Hemerythrin"/>
</dbReference>
<dbReference type="PANTHER" id="PTHR37164">
    <property type="entry name" value="BACTERIOHEMERYTHRIN"/>
    <property type="match status" value="1"/>
</dbReference>
<comment type="similarity">
    <text evidence="1">Belongs to the hemerythrin family.</text>
</comment>